<dbReference type="PROSITE" id="PS51733">
    <property type="entry name" value="BPL_LPL_CATALYTIC"/>
    <property type="match status" value="1"/>
</dbReference>
<comment type="caution">
    <text evidence="2">The sequence shown here is derived from an EMBL/GenBank/DDBJ whole genome shotgun (WGS) entry which is preliminary data.</text>
</comment>
<dbReference type="Pfam" id="PF21948">
    <property type="entry name" value="LplA-B_cat"/>
    <property type="match status" value="1"/>
</dbReference>
<evidence type="ECO:0000259" key="1">
    <source>
        <dbReference type="PROSITE" id="PS51733"/>
    </source>
</evidence>
<dbReference type="EMBL" id="JACBAZ010000004">
    <property type="protein sequence ID" value="NWK56503.1"/>
    <property type="molecule type" value="Genomic_DNA"/>
</dbReference>
<dbReference type="AlphaFoldDB" id="A0A851GG62"/>
<dbReference type="Proteomes" id="UP000557872">
    <property type="component" value="Unassembled WGS sequence"/>
</dbReference>
<name>A0A851GG62_9BACT</name>
<dbReference type="InterPro" id="IPR004143">
    <property type="entry name" value="BPL_LPL_catalytic"/>
</dbReference>
<evidence type="ECO:0000313" key="3">
    <source>
        <dbReference type="Proteomes" id="UP000557872"/>
    </source>
</evidence>
<keyword evidence="3" id="KW-1185">Reference proteome</keyword>
<dbReference type="InterPro" id="IPR050664">
    <property type="entry name" value="Octanoyltrans_LipM/LipL"/>
</dbReference>
<accession>A0A851GG62</accession>
<organism evidence="2 3">
    <name type="scientific">Oceaniferula marina</name>
    <dbReference type="NCBI Taxonomy" id="2748318"/>
    <lineage>
        <taxon>Bacteria</taxon>
        <taxon>Pseudomonadati</taxon>
        <taxon>Verrucomicrobiota</taxon>
        <taxon>Verrucomicrobiia</taxon>
        <taxon>Verrucomicrobiales</taxon>
        <taxon>Verrucomicrobiaceae</taxon>
        <taxon>Oceaniferula</taxon>
    </lineage>
</organism>
<dbReference type="PANTHER" id="PTHR43679">
    <property type="entry name" value="OCTANOYLTRANSFERASE LIPM-RELATED"/>
    <property type="match status" value="1"/>
</dbReference>
<reference evidence="2 3" key="1">
    <citation type="submission" date="2020-07" db="EMBL/GenBank/DDBJ databases">
        <title>Roseicoccus Jingziensis gen. nov., sp. nov., isolated from coastal seawater.</title>
        <authorList>
            <person name="Feng X."/>
        </authorList>
    </citation>
    <scope>NUCLEOTIDE SEQUENCE [LARGE SCALE GENOMIC DNA]</scope>
    <source>
        <strain evidence="2 3">N1E253</strain>
    </source>
</reference>
<protein>
    <recommendedName>
        <fullName evidence="1">BPL/LPL catalytic domain-containing protein</fullName>
    </recommendedName>
</protein>
<feature type="domain" description="BPL/LPL catalytic" evidence="1">
    <location>
        <begin position="11"/>
        <end position="197"/>
    </location>
</feature>
<evidence type="ECO:0000313" key="2">
    <source>
        <dbReference type="EMBL" id="NWK56503.1"/>
    </source>
</evidence>
<dbReference type="InterPro" id="IPR045864">
    <property type="entry name" value="aa-tRNA-synth_II/BPL/LPL"/>
</dbReference>
<dbReference type="RefSeq" id="WP_178933273.1">
    <property type="nucleotide sequence ID" value="NZ_JACBAZ010000004.1"/>
</dbReference>
<sequence length="206" mass="22658">MAVDQLMMEQVNDRPILRVYHWVEPTVTFGYFLPLSEATDAFPDDELTYVRRWTGGGVVDHRIDLTYTLAVPRSHELASARGAESYRVIHQAVANVMNALGESVRLTVVDEGDGGAACFTNPVAYDLTNMSGEKVAGAGQRRSRYGLLHQGSVITKITAEAFTQQLVSELCPGTPHDWDPGADMLEASLELAQARYATESWLKKLG</sequence>
<proteinExistence type="predicted"/>
<dbReference type="Gene3D" id="3.30.930.10">
    <property type="entry name" value="Bira Bifunctional Protein, Domain 2"/>
    <property type="match status" value="1"/>
</dbReference>
<dbReference type="SUPFAM" id="SSF55681">
    <property type="entry name" value="Class II aaRS and biotin synthetases"/>
    <property type="match status" value="1"/>
</dbReference>
<gene>
    <name evidence="2" type="ORF">HW115_12855</name>
</gene>
<dbReference type="PANTHER" id="PTHR43679:SF2">
    <property type="entry name" value="OCTANOYL-[GCVH]:PROTEIN N-OCTANOYLTRANSFERASE"/>
    <property type="match status" value="1"/>
</dbReference>